<dbReference type="EMBL" id="PYMH01000001">
    <property type="protein sequence ID" value="PSU36206.1"/>
    <property type="molecule type" value="Genomic_DNA"/>
</dbReference>
<comment type="caution">
    <text evidence="1">The sequence shown here is derived from an EMBL/GenBank/DDBJ whole genome shotgun (WGS) entry which is preliminary data.</text>
</comment>
<evidence type="ECO:0000313" key="2">
    <source>
        <dbReference type="Proteomes" id="UP000241222"/>
    </source>
</evidence>
<keyword evidence="2" id="KW-1185">Reference proteome</keyword>
<dbReference type="Proteomes" id="UP000241222">
    <property type="component" value="Unassembled WGS sequence"/>
</dbReference>
<name>A0A2T3J4K2_9GAMM</name>
<protein>
    <submittedName>
        <fullName evidence="1">Uncharacterized protein</fullName>
    </submittedName>
</protein>
<dbReference type="AlphaFoldDB" id="A0A2T3J4K2"/>
<proteinExistence type="predicted"/>
<accession>A0A2T3J4K2</accession>
<evidence type="ECO:0000313" key="1">
    <source>
        <dbReference type="EMBL" id="PSU36206.1"/>
    </source>
</evidence>
<dbReference type="RefSeq" id="WP_107347560.1">
    <property type="nucleotide sequence ID" value="NZ_PYMH01000001.1"/>
</dbReference>
<sequence>MLGSGDAISGGYTEIVWLECPNFRERLRYDHVMECDSVVGRKREFYFLIRSNGWSDNNNVSWEVTKDSVVYEIIPETFKVVGDKGFVKLNLSKPISVLEV</sequence>
<reference evidence="1 2" key="1">
    <citation type="submission" date="2018-03" db="EMBL/GenBank/DDBJ databases">
        <title>Whole genome sequencing of Histamine producing bacteria.</title>
        <authorList>
            <person name="Butler K."/>
        </authorList>
    </citation>
    <scope>NUCLEOTIDE SEQUENCE [LARGE SCALE GENOMIC DNA]</scope>
    <source>
        <strain evidence="1 2">JCM 13586</strain>
    </source>
</reference>
<gene>
    <name evidence="1" type="ORF">C9I99_04185</name>
</gene>
<organism evidence="1 2">
    <name type="scientific">Photobacterium lutimaris</name>
    <dbReference type="NCBI Taxonomy" id="388278"/>
    <lineage>
        <taxon>Bacteria</taxon>
        <taxon>Pseudomonadati</taxon>
        <taxon>Pseudomonadota</taxon>
        <taxon>Gammaproteobacteria</taxon>
        <taxon>Vibrionales</taxon>
        <taxon>Vibrionaceae</taxon>
        <taxon>Photobacterium</taxon>
    </lineage>
</organism>